<feature type="region of interest" description="Disordered" evidence="1">
    <location>
        <begin position="145"/>
        <end position="173"/>
    </location>
</feature>
<feature type="region of interest" description="Disordered" evidence="1">
    <location>
        <begin position="102"/>
        <end position="121"/>
    </location>
</feature>
<dbReference type="InterPro" id="IPR045219">
    <property type="entry name" value="PKAT"/>
</dbReference>
<reference evidence="3" key="1">
    <citation type="submission" date="2025-08" db="UniProtKB">
        <authorList>
            <consortium name="Ensembl"/>
        </authorList>
    </citation>
    <scope>IDENTIFICATION</scope>
</reference>
<dbReference type="Proteomes" id="UP000694403">
    <property type="component" value="Unplaced"/>
</dbReference>
<dbReference type="GO" id="GO:0005886">
    <property type="term" value="C:plasma membrane"/>
    <property type="evidence" value="ECO:0007669"/>
    <property type="project" value="TreeGrafter"/>
</dbReference>
<name>A0A8C3S9I2_CHESE</name>
<dbReference type="PANTHER" id="PTHR11861">
    <property type="entry name" value="MELANOCYTE PROTEIN PMEL 17-RELATED"/>
    <property type="match status" value="1"/>
</dbReference>
<accession>A0A8C3S9I2</accession>
<dbReference type="AlphaFoldDB" id="A0A8C3S9I2"/>
<organism evidence="3 4">
    <name type="scientific">Chelydra serpentina</name>
    <name type="common">Snapping turtle</name>
    <name type="synonym">Testudo serpentina</name>
    <dbReference type="NCBI Taxonomy" id="8475"/>
    <lineage>
        <taxon>Eukaryota</taxon>
        <taxon>Metazoa</taxon>
        <taxon>Chordata</taxon>
        <taxon>Craniata</taxon>
        <taxon>Vertebrata</taxon>
        <taxon>Euteleostomi</taxon>
        <taxon>Archelosauria</taxon>
        <taxon>Testudinata</taxon>
        <taxon>Testudines</taxon>
        <taxon>Cryptodira</taxon>
        <taxon>Durocryptodira</taxon>
        <taxon>Americhelydia</taxon>
        <taxon>Chelydroidea</taxon>
        <taxon>Chelydridae</taxon>
        <taxon>Chelydra</taxon>
    </lineage>
</organism>
<evidence type="ECO:0000313" key="3">
    <source>
        <dbReference type="Ensembl" id="ENSCSRP00000010616.1"/>
    </source>
</evidence>
<dbReference type="Ensembl" id="ENSCSRT00000011005.1">
    <property type="protein sequence ID" value="ENSCSRP00000010616.1"/>
    <property type="gene ID" value="ENSCSRG00000007942.1"/>
</dbReference>
<evidence type="ECO:0000259" key="2">
    <source>
        <dbReference type="Pfam" id="PF26141"/>
    </source>
</evidence>
<dbReference type="Pfam" id="PF26141">
    <property type="entry name" value="PMEL_NMB_N"/>
    <property type="match status" value="1"/>
</dbReference>
<dbReference type="PANTHER" id="PTHR11861:SF1">
    <property type="entry name" value="MELANOCYTE PROTEIN PMEL"/>
    <property type="match status" value="1"/>
</dbReference>
<proteinExistence type="predicted"/>
<dbReference type="GO" id="GO:0032438">
    <property type="term" value="P:melanosome organization"/>
    <property type="evidence" value="ECO:0007669"/>
    <property type="project" value="TreeGrafter"/>
</dbReference>
<evidence type="ECO:0000256" key="1">
    <source>
        <dbReference type="SAM" id="MobiDB-lite"/>
    </source>
</evidence>
<evidence type="ECO:0000313" key="4">
    <source>
        <dbReference type="Proteomes" id="UP000694403"/>
    </source>
</evidence>
<sequence>PGAGSRGQGSDRRNRPPSAEGSWNAQLYPRWQEGDPRQQNCWRGGTVTFDISNDAPTMAGARATFAIALRFPGNQTVLPDGRVVWSQDCTVNATPVITGPRIHPAAAAPRSHPQPRSGSAGPAVICPLPSLLPGLAVGAGGAEPALAAPRATPSPHRAGDRTQESWLSDPPLR</sequence>
<keyword evidence="4" id="KW-1185">Reference proteome</keyword>
<feature type="domain" description="PMEL/NMB N-terminal" evidence="2">
    <location>
        <begin position="22"/>
        <end position="109"/>
    </location>
</feature>
<dbReference type="InterPro" id="IPR059017">
    <property type="entry name" value="PMEL_NMB_N"/>
</dbReference>
<reference evidence="3" key="2">
    <citation type="submission" date="2025-09" db="UniProtKB">
        <authorList>
            <consortium name="Ensembl"/>
        </authorList>
    </citation>
    <scope>IDENTIFICATION</scope>
</reference>
<feature type="region of interest" description="Disordered" evidence="1">
    <location>
        <begin position="1"/>
        <end position="26"/>
    </location>
</feature>
<dbReference type="GO" id="GO:0042470">
    <property type="term" value="C:melanosome"/>
    <property type="evidence" value="ECO:0007669"/>
    <property type="project" value="TreeGrafter"/>
</dbReference>
<protein>
    <recommendedName>
        <fullName evidence="2">PMEL/NMB N-terminal domain-containing protein</fullName>
    </recommendedName>
</protein>